<dbReference type="PROSITE" id="PS50110">
    <property type="entry name" value="RESPONSE_REGULATORY"/>
    <property type="match status" value="1"/>
</dbReference>
<dbReference type="Proteomes" id="UP000231019">
    <property type="component" value="Unassembled WGS sequence"/>
</dbReference>
<dbReference type="InterPro" id="IPR001789">
    <property type="entry name" value="Sig_transdc_resp-reg_receiver"/>
</dbReference>
<dbReference type="Gene3D" id="3.40.50.2300">
    <property type="match status" value="1"/>
</dbReference>
<dbReference type="InterPro" id="IPR050595">
    <property type="entry name" value="Bact_response_regulator"/>
</dbReference>
<dbReference type="CDD" id="cd00156">
    <property type="entry name" value="REC"/>
    <property type="match status" value="1"/>
</dbReference>
<evidence type="ECO:0000256" key="1">
    <source>
        <dbReference type="ARBA" id="ARBA00022553"/>
    </source>
</evidence>
<dbReference type="InterPro" id="IPR011006">
    <property type="entry name" value="CheY-like_superfamily"/>
</dbReference>
<organism evidence="4 5">
    <name type="scientific">bacterium (Candidatus Blackallbacteria) CG17_big_fil_post_rev_8_21_14_2_50_48_46</name>
    <dbReference type="NCBI Taxonomy" id="2014261"/>
    <lineage>
        <taxon>Bacteria</taxon>
        <taxon>Candidatus Blackallbacteria</taxon>
    </lineage>
</organism>
<dbReference type="GO" id="GO:0000160">
    <property type="term" value="P:phosphorelay signal transduction system"/>
    <property type="evidence" value="ECO:0007669"/>
    <property type="project" value="InterPro"/>
</dbReference>
<evidence type="ECO:0000313" key="5">
    <source>
        <dbReference type="Proteomes" id="UP000231019"/>
    </source>
</evidence>
<name>A0A2M7G2J4_9BACT</name>
<comment type="caution">
    <text evidence="4">The sequence shown here is derived from an EMBL/GenBank/DDBJ whole genome shotgun (WGS) entry which is preliminary data.</text>
</comment>
<dbReference type="Pfam" id="PF00072">
    <property type="entry name" value="Response_reg"/>
    <property type="match status" value="1"/>
</dbReference>
<protein>
    <submittedName>
        <fullName evidence="4">Response regulator</fullName>
    </submittedName>
</protein>
<feature type="domain" description="Response regulatory" evidence="3">
    <location>
        <begin position="6"/>
        <end position="123"/>
    </location>
</feature>
<dbReference type="SMART" id="SM00448">
    <property type="entry name" value="REC"/>
    <property type="match status" value="1"/>
</dbReference>
<dbReference type="SUPFAM" id="SSF52172">
    <property type="entry name" value="CheY-like"/>
    <property type="match status" value="1"/>
</dbReference>
<feature type="modified residue" description="4-aspartylphosphate" evidence="2">
    <location>
        <position position="56"/>
    </location>
</feature>
<gene>
    <name evidence="4" type="ORF">COW36_14980</name>
</gene>
<dbReference type="AlphaFoldDB" id="A0A2M7G2J4"/>
<evidence type="ECO:0000313" key="4">
    <source>
        <dbReference type="EMBL" id="PIW16013.1"/>
    </source>
</evidence>
<sequence length="134" mass="15436">MSKIRKILYIDDNQSYLRLVIDLMEDTVVEVLTASDPHEGLRMAMVTPHLDLVLLDIDMPGLTGVDILSQLRGLKRTSQFPVIMLSARQDLATIKEIQSWGVRDYLLKPFPLSDLIQRIQFYLGRDIFERSLYA</sequence>
<evidence type="ECO:0000256" key="2">
    <source>
        <dbReference type="PROSITE-ProRule" id="PRU00169"/>
    </source>
</evidence>
<proteinExistence type="predicted"/>
<dbReference type="PANTHER" id="PTHR44591:SF3">
    <property type="entry name" value="RESPONSE REGULATORY DOMAIN-CONTAINING PROTEIN"/>
    <property type="match status" value="1"/>
</dbReference>
<keyword evidence="1 2" id="KW-0597">Phosphoprotein</keyword>
<dbReference type="EMBL" id="PFFQ01000041">
    <property type="protein sequence ID" value="PIW16013.1"/>
    <property type="molecule type" value="Genomic_DNA"/>
</dbReference>
<reference evidence="4 5" key="1">
    <citation type="submission" date="2017-09" db="EMBL/GenBank/DDBJ databases">
        <title>Depth-based differentiation of microbial function through sediment-hosted aquifers and enrichment of novel symbionts in the deep terrestrial subsurface.</title>
        <authorList>
            <person name="Probst A.J."/>
            <person name="Ladd B."/>
            <person name="Jarett J.K."/>
            <person name="Geller-Mcgrath D.E."/>
            <person name="Sieber C.M."/>
            <person name="Emerson J.B."/>
            <person name="Anantharaman K."/>
            <person name="Thomas B.C."/>
            <person name="Malmstrom R."/>
            <person name="Stieglmeier M."/>
            <person name="Klingl A."/>
            <person name="Woyke T."/>
            <person name="Ryan C.M."/>
            <person name="Banfield J.F."/>
        </authorList>
    </citation>
    <scope>NUCLEOTIDE SEQUENCE [LARGE SCALE GENOMIC DNA]</scope>
    <source>
        <strain evidence="4">CG17_big_fil_post_rev_8_21_14_2_50_48_46</strain>
    </source>
</reference>
<dbReference type="PANTHER" id="PTHR44591">
    <property type="entry name" value="STRESS RESPONSE REGULATOR PROTEIN 1"/>
    <property type="match status" value="1"/>
</dbReference>
<evidence type="ECO:0000259" key="3">
    <source>
        <dbReference type="PROSITE" id="PS50110"/>
    </source>
</evidence>
<accession>A0A2M7G2J4</accession>